<dbReference type="EMBL" id="BAFB01000015">
    <property type="protein sequence ID" value="GAB32591.1"/>
    <property type="molecule type" value="Genomic_DNA"/>
</dbReference>
<dbReference type="PANTHER" id="PTHR46648">
    <property type="entry name" value="HIT FAMILY PROTEIN 1"/>
    <property type="match status" value="1"/>
</dbReference>
<dbReference type="Gene3D" id="3.30.428.10">
    <property type="entry name" value="HIT-like"/>
    <property type="match status" value="1"/>
</dbReference>
<dbReference type="GO" id="GO:0003824">
    <property type="term" value="F:catalytic activity"/>
    <property type="evidence" value="ECO:0007669"/>
    <property type="project" value="InterPro"/>
</dbReference>
<name>H5TGI3_GORO1</name>
<reference evidence="5" key="1">
    <citation type="submission" date="2012-02" db="EMBL/GenBank/DDBJ databases">
        <title>Whole genome shotgun sequence of Gordonia otitidis NBRC 100426.</title>
        <authorList>
            <person name="Yoshida I."/>
            <person name="Hosoyama A."/>
            <person name="Tsuchikane K."/>
            <person name="Katsumata H."/>
            <person name="Yamazaki S."/>
            <person name="Fujita N."/>
        </authorList>
    </citation>
    <scope>NUCLEOTIDE SEQUENCE [LARGE SCALE GENOMIC DNA]</scope>
    <source>
        <strain evidence="5">NBRC 100426</strain>
    </source>
</reference>
<evidence type="ECO:0000256" key="3">
    <source>
        <dbReference type="PROSITE-ProRule" id="PRU00464"/>
    </source>
</evidence>
<dbReference type="OrthoDB" id="9784774at2"/>
<dbReference type="Proteomes" id="UP000005038">
    <property type="component" value="Unassembled WGS sequence"/>
</dbReference>
<dbReference type="InterPro" id="IPR019808">
    <property type="entry name" value="Histidine_triad_CS"/>
</dbReference>
<evidence type="ECO:0000256" key="2">
    <source>
        <dbReference type="PIRSR" id="PIRSR601310-3"/>
    </source>
</evidence>
<dbReference type="InterPro" id="IPR036265">
    <property type="entry name" value="HIT-like_sf"/>
</dbReference>
<feature type="active site" description="Tele-AMP-histidine intermediate" evidence="1">
    <location>
        <position position="105"/>
    </location>
</feature>
<dbReference type="InterPro" id="IPR039384">
    <property type="entry name" value="HINT"/>
</dbReference>
<feature type="short sequence motif" description="Histidine triad motif" evidence="2 3">
    <location>
        <begin position="103"/>
        <end position="107"/>
    </location>
</feature>
<accession>H5TGI3</accession>
<proteinExistence type="predicted"/>
<evidence type="ECO:0000259" key="4">
    <source>
        <dbReference type="PROSITE" id="PS51084"/>
    </source>
</evidence>
<dbReference type="GO" id="GO:0009117">
    <property type="term" value="P:nucleotide metabolic process"/>
    <property type="evidence" value="ECO:0007669"/>
    <property type="project" value="TreeGrafter"/>
</dbReference>
<feature type="domain" description="HIT" evidence="4">
    <location>
        <begin position="5"/>
        <end position="118"/>
    </location>
</feature>
<protein>
    <submittedName>
        <fullName evidence="5">HIT family protein</fullName>
    </submittedName>
</protein>
<evidence type="ECO:0000313" key="6">
    <source>
        <dbReference type="Proteomes" id="UP000005038"/>
    </source>
</evidence>
<dbReference type="PRINTS" id="PR00332">
    <property type="entry name" value="HISTRIAD"/>
</dbReference>
<keyword evidence="6" id="KW-1185">Reference proteome</keyword>
<dbReference type="PROSITE" id="PS51084">
    <property type="entry name" value="HIT_2"/>
    <property type="match status" value="1"/>
</dbReference>
<sequence length="149" mass="16238">MSDCVFCRIVDGSAPARTVYEDDDVVGFLDIRPVTRGHVLIVPRTHSTGLADLSVDDGAAVMRAGQLVATALRNAPLRPGGEGADGANLVINDGRAAFQTVFHTHLHVIPRHRGDKLRVLRSLAIRRDRDPDSTARVVSEAVRERIEQQ</sequence>
<dbReference type="AlphaFoldDB" id="H5TGI3"/>
<dbReference type="InterPro" id="IPR011146">
    <property type="entry name" value="HIT-like"/>
</dbReference>
<dbReference type="InterPro" id="IPR001310">
    <property type="entry name" value="Histidine_triad_HIT"/>
</dbReference>
<dbReference type="PROSITE" id="PS00892">
    <property type="entry name" value="HIT_1"/>
    <property type="match status" value="1"/>
</dbReference>
<dbReference type="CDD" id="cd01277">
    <property type="entry name" value="HINT_subgroup"/>
    <property type="match status" value="1"/>
</dbReference>
<dbReference type="Pfam" id="PF01230">
    <property type="entry name" value="HIT"/>
    <property type="match status" value="1"/>
</dbReference>
<evidence type="ECO:0000256" key="1">
    <source>
        <dbReference type="PIRSR" id="PIRSR601310-1"/>
    </source>
</evidence>
<dbReference type="STRING" id="1108044.GOOTI_015_00060"/>
<dbReference type="RefSeq" id="WP_007236857.1">
    <property type="nucleotide sequence ID" value="NZ_BAFB01000015.1"/>
</dbReference>
<gene>
    <name evidence="5" type="ORF">GOOTI_015_00060</name>
</gene>
<organism evidence="5 6">
    <name type="scientific">Gordonia otitidis (strain DSM 44809 / CCUG 52243 / JCM 12355 / NBRC 100426 / IFM 10032)</name>
    <dbReference type="NCBI Taxonomy" id="1108044"/>
    <lineage>
        <taxon>Bacteria</taxon>
        <taxon>Bacillati</taxon>
        <taxon>Actinomycetota</taxon>
        <taxon>Actinomycetes</taxon>
        <taxon>Mycobacteriales</taxon>
        <taxon>Gordoniaceae</taxon>
        <taxon>Gordonia</taxon>
    </lineage>
</organism>
<evidence type="ECO:0000313" key="5">
    <source>
        <dbReference type="EMBL" id="GAB32591.1"/>
    </source>
</evidence>
<dbReference type="PANTHER" id="PTHR46648:SF1">
    <property type="entry name" value="ADENOSINE 5'-MONOPHOSPHORAMIDASE HNT1"/>
    <property type="match status" value="1"/>
</dbReference>
<comment type="caution">
    <text evidence="5">The sequence shown here is derived from an EMBL/GenBank/DDBJ whole genome shotgun (WGS) entry which is preliminary data.</text>
</comment>
<dbReference type="SUPFAM" id="SSF54197">
    <property type="entry name" value="HIT-like"/>
    <property type="match status" value="1"/>
</dbReference>